<reference evidence="2 3" key="1">
    <citation type="journal article" date="2018" name="Sci. Rep.">
        <title>Comparative genomics provides insights into the lifestyle and reveals functional heterogeneity of dark septate endophytic fungi.</title>
        <authorList>
            <person name="Knapp D.G."/>
            <person name="Nemeth J.B."/>
            <person name="Barry K."/>
            <person name="Hainaut M."/>
            <person name="Henrissat B."/>
            <person name="Johnson J."/>
            <person name="Kuo A."/>
            <person name="Lim J.H.P."/>
            <person name="Lipzen A."/>
            <person name="Nolan M."/>
            <person name="Ohm R.A."/>
            <person name="Tamas L."/>
            <person name="Grigoriev I.V."/>
            <person name="Spatafora J.W."/>
            <person name="Nagy L.G."/>
            <person name="Kovacs G.M."/>
        </authorList>
    </citation>
    <scope>NUCLEOTIDE SEQUENCE [LARGE SCALE GENOMIC DNA]</scope>
    <source>
        <strain evidence="2 3">DSE2036</strain>
    </source>
</reference>
<accession>A0A2V1DWL6</accession>
<evidence type="ECO:0000256" key="1">
    <source>
        <dbReference type="SAM" id="MobiDB-lite"/>
    </source>
</evidence>
<dbReference type="AlphaFoldDB" id="A0A2V1DWL6"/>
<proteinExistence type="predicted"/>
<organism evidence="2 3">
    <name type="scientific">Periconia macrospinosa</name>
    <dbReference type="NCBI Taxonomy" id="97972"/>
    <lineage>
        <taxon>Eukaryota</taxon>
        <taxon>Fungi</taxon>
        <taxon>Dikarya</taxon>
        <taxon>Ascomycota</taxon>
        <taxon>Pezizomycotina</taxon>
        <taxon>Dothideomycetes</taxon>
        <taxon>Pleosporomycetidae</taxon>
        <taxon>Pleosporales</taxon>
        <taxon>Massarineae</taxon>
        <taxon>Periconiaceae</taxon>
        <taxon>Periconia</taxon>
    </lineage>
</organism>
<gene>
    <name evidence="2" type="ORF">DM02DRAFT_653231</name>
</gene>
<protein>
    <submittedName>
        <fullName evidence="2">Uncharacterized protein</fullName>
    </submittedName>
</protein>
<name>A0A2V1DWL6_9PLEO</name>
<feature type="compositionally biased region" description="Pro residues" evidence="1">
    <location>
        <begin position="48"/>
        <end position="62"/>
    </location>
</feature>
<feature type="region of interest" description="Disordered" evidence="1">
    <location>
        <begin position="30"/>
        <end position="101"/>
    </location>
</feature>
<evidence type="ECO:0000313" key="2">
    <source>
        <dbReference type="EMBL" id="PVI02743.1"/>
    </source>
</evidence>
<sequence>MAKPLVQSQPVHARRLFALLKPGPSLFLSSSSPPFDVSRDKSTAQSNPPLPLLPPLLPPPSPLQFTGPSCTSSLGHTSPEPSSSAVQFPSNLNRSPTLRRPNLETTKLAGTHIHKFSFVRPLLGPKAWVYGGDYKKPP</sequence>
<dbReference type="EMBL" id="KZ805339">
    <property type="protein sequence ID" value="PVI02743.1"/>
    <property type="molecule type" value="Genomic_DNA"/>
</dbReference>
<keyword evidence="3" id="KW-1185">Reference proteome</keyword>
<dbReference type="OrthoDB" id="3944661at2759"/>
<feature type="compositionally biased region" description="Polar residues" evidence="1">
    <location>
        <begin position="64"/>
        <end position="96"/>
    </location>
</feature>
<evidence type="ECO:0000313" key="3">
    <source>
        <dbReference type="Proteomes" id="UP000244855"/>
    </source>
</evidence>
<dbReference type="Proteomes" id="UP000244855">
    <property type="component" value="Unassembled WGS sequence"/>
</dbReference>